<feature type="region of interest" description="Disordered" evidence="1">
    <location>
        <begin position="87"/>
        <end position="116"/>
    </location>
</feature>
<evidence type="ECO:0000259" key="3">
    <source>
        <dbReference type="Pfam" id="PF07705"/>
    </source>
</evidence>
<evidence type="ECO:0000313" key="5">
    <source>
        <dbReference type="Proteomes" id="UP000178815"/>
    </source>
</evidence>
<comment type="caution">
    <text evidence="4">The sequence shown here is derived from an EMBL/GenBank/DDBJ whole genome shotgun (WGS) entry which is preliminary data.</text>
</comment>
<dbReference type="STRING" id="1798481.A2678_02160"/>
<name>A0A1F6CHI0_9BACT</name>
<dbReference type="InterPro" id="IPR013783">
    <property type="entry name" value="Ig-like_fold"/>
</dbReference>
<dbReference type="EMBL" id="MFKU01000010">
    <property type="protein sequence ID" value="OGG48649.1"/>
    <property type="molecule type" value="Genomic_DNA"/>
</dbReference>
<sequence>METKNIPENSRPYRQSAINTLAVIGFVALVVLGVWGAIYSSRYVPAAVNNIGAAAVYVGSLFTPTPAPGISVVPTASSTVISFGNASSTTGSTGSPQATTATTTSPPPSRSTAPGTRTTVTYPINGSAPAAPVLYGLPDLAVTISAIGYLQSESTDSFVADSSVPSGRRPAIKFTVKNIGTNVSGGWRFNASVPTRRSFTYKSPLQQVLNPGDSIDYTLGFDQASSGEKQELSITLNPDHTFTESNTANNNISVNLTIN</sequence>
<feature type="transmembrane region" description="Helical" evidence="2">
    <location>
        <begin position="21"/>
        <end position="39"/>
    </location>
</feature>
<reference evidence="4 5" key="1">
    <citation type="journal article" date="2016" name="Nat. Commun.">
        <title>Thousands of microbial genomes shed light on interconnected biogeochemical processes in an aquifer system.</title>
        <authorList>
            <person name="Anantharaman K."/>
            <person name="Brown C.T."/>
            <person name="Hug L.A."/>
            <person name="Sharon I."/>
            <person name="Castelle C.J."/>
            <person name="Probst A.J."/>
            <person name="Thomas B.C."/>
            <person name="Singh A."/>
            <person name="Wilkins M.J."/>
            <person name="Karaoz U."/>
            <person name="Brodie E.L."/>
            <person name="Williams K.H."/>
            <person name="Hubbard S.S."/>
            <person name="Banfield J.F."/>
        </authorList>
    </citation>
    <scope>NUCLEOTIDE SEQUENCE [LARGE SCALE GENOMIC DNA]</scope>
</reference>
<organism evidence="4 5">
    <name type="scientific">Candidatus Kaiserbacteria bacterium RIFCSPHIGHO2_01_FULL_53_31</name>
    <dbReference type="NCBI Taxonomy" id="1798481"/>
    <lineage>
        <taxon>Bacteria</taxon>
        <taxon>Candidatus Kaiseribacteriota</taxon>
    </lineage>
</organism>
<dbReference type="Gene3D" id="2.60.40.10">
    <property type="entry name" value="Immunoglobulins"/>
    <property type="match status" value="1"/>
</dbReference>
<gene>
    <name evidence="4" type="ORF">A2678_02160</name>
</gene>
<dbReference type="Pfam" id="PF07705">
    <property type="entry name" value="CARDB"/>
    <property type="match status" value="1"/>
</dbReference>
<keyword evidence="2" id="KW-1133">Transmembrane helix</keyword>
<feature type="domain" description="CARDB" evidence="3">
    <location>
        <begin position="159"/>
        <end position="253"/>
    </location>
</feature>
<protein>
    <recommendedName>
        <fullName evidence="3">CARDB domain-containing protein</fullName>
    </recommendedName>
</protein>
<dbReference type="Proteomes" id="UP000178815">
    <property type="component" value="Unassembled WGS sequence"/>
</dbReference>
<evidence type="ECO:0000256" key="1">
    <source>
        <dbReference type="SAM" id="MobiDB-lite"/>
    </source>
</evidence>
<proteinExistence type="predicted"/>
<dbReference type="InterPro" id="IPR011635">
    <property type="entry name" value="CARDB"/>
</dbReference>
<accession>A0A1F6CHI0</accession>
<dbReference type="AlphaFoldDB" id="A0A1F6CHI0"/>
<keyword evidence="2" id="KW-0812">Transmembrane</keyword>
<evidence type="ECO:0000313" key="4">
    <source>
        <dbReference type="EMBL" id="OGG48649.1"/>
    </source>
</evidence>
<evidence type="ECO:0000256" key="2">
    <source>
        <dbReference type="SAM" id="Phobius"/>
    </source>
</evidence>
<keyword evidence="2" id="KW-0472">Membrane</keyword>